<keyword evidence="3" id="KW-1185">Reference proteome</keyword>
<dbReference type="AlphaFoldDB" id="A0A198UH77"/>
<accession>A0A198UH77</accession>
<evidence type="ECO:0000313" key="2">
    <source>
        <dbReference type="EMBL" id="OAV25600.1"/>
    </source>
</evidence>
<organism evidence="1 3">
    <name type="scientific">Moraxella catarrhalis</name>
    <name type="common">Branhamella catarrhalis</name>
    <dbReference type="NCBI Taxonomy" id="480"/>
    <lineage>
        <taxon>Bacteria</taxon>
        <taxon>Pseudomonadati</taxon>
        <taxon>Pseudomonadota</taxon>
        <taxon>Gammaproteobacteria</taxon>
        <taxon>Moraxellales</taxon>
        <taxon>Moraxellaceae</taxon>
        <taxon>Moraxella</taxon>
    </lineage>
</organism>
<comment type="caution">
    <text evidence="1">The sequence shown here is derived from an EMBL/GenBank/DDBJ whole genome shotgun (WGS) entry which is preliminary data.</text>
</comment>
<reference evidence="3 4" key="1">
    <citation type="journal article" date="2016" name="Genome Biol. Evol.">
        <title>Comparative Genomic Analyses of the Moraxella catarrhalis Serosensitive and Seroresistant Lineages Demonstrate Their Independent Evolution.</title>
        <authorList>
            <person name="Earl J.P."/>
            <person name="de Vries S.P."/>
            <person name="Ahmed A."/>
            <person name="Powell E."/>
            <person name="Schultz M.P."/>
            <person name="Hermans P.W."/>
            <person name="Hill D.J."/>
            <person name="Zhou Z."/>
            <person name="Constantinidou C.I."/>
            <person name="Hu F.Z."/>
            <person name="Bootsma H.J."/>
            <person name="Ehrlich G.D."/>
        </authorList>
    </citation>
    <scope>NUCLEOTIDE SEQUENCE [LARGE SCALE GENOMIC DNA]</scope>
    <source>
        <strain evidence="2 4">F23</strain>
        <strain evidence="1 3">Z7542</strain>
    </source>
</reference>
<dbReference type="EMBL" id="LXHQ01000027">
    <property type="protein sequence ID" value="OAV25600.1"/>
    <property type="molecule type" value="Genomic_DNA"/>
</dbReference>
<gene>
    <name evidence="2" type="ORF">AO370_0860</name>
    <name evidence="1" type="ORF">AO384_1357</name>
</gene>
<proteinExistence type="predicted"/>
<dbReference type="EMBL" id="LXHC01000022">
    <property type="protein sequence ID" value="OAU95751.1"/>
    <property type="molecule type" value="Genomic_DNA"/>
</dbReference>
<evidence type="ECO:0000313" key="3">
    <source>
        <dbReference type="Proteomes" id="UP000078228"/>
    </source>
</evidence>
<dbReference type="Proteomes" id="UP000078295">
    <property type="component" value="Unassembled WGS sequence"/>
</dbReference>
<evidence type="ECO:0000313" key="4">
    <source>
        <dbReference type="Proteomes" id="UP000078295"/>
    </source>
</evidence>
<dbReference type="Proteomes" id="UP000078228">
    <property type="component" value="Unassembled WGS sequence"/>
</dbReference>
<protein>
    <submittedName>
        <fullName evidence="1">Uncharacterized protein</fullName>
    </submittedName>
</protein>
<name>A0A198UH77_MORCA</name>
<sequence length="43" mass="4467">MGTIEPIITKGERIFAAAKISPIISSNNEVLADVLLLGVCVVA</sequence>
<evidence type="ECO:0000313" key="1">
    <source>
        <dbReference type="EMBL" id="OAU95751.1"/>
    </source>
</evidence>